<name>A0A974C6Y9_XENLA</name>
<proteinExistence type="predicted"/>
<dbReference type="EMBL" id="CM004480">
    <property type="protein sequence ID" value="OCT67644.1"/>
    <property type="molecule type" value="Genomic_DNA"/>
</dbReference>
<evidence type="ECO:0000313" key="1">
    <source>
        <dbReference type="EMBL" id="OCT67644.1"/>
    </source>
</evidence>
<evidence type="ECO:0000313" key="2">
    <source>
        <dbReference type="Proteomes" id="UP000694892"/>
    </source>
</evidence>
<organism evidence="1 2">
    <name type="scientific">Xenopus laevis</name>
    <name type="common">African clawed frog</name>
    <dbReference type="NCBI Taxonomy" id="8355"/>
    <lineage>
        <taxon>Eukaryota</taxon>
        <taxon>Metazoa</taxon>
        <taxon>Chordata</taxon>
        <taxon>Craniata</taxon>
        <taxon>Vertebrata</taxon>
        <taxon>Euteleostomi</taxon>
        <taxon>Amphibia</taxon>
        <taxon>Batrachia</taxon>
        <taxon>Anura</taxon>
        <taxon>Pipoidea</taxon>
        <taxon>Pipidae</taxon>
        <taxon>Xenopodinae</taxon>
        <taxon>Xenopus</taxon>
        <taxon>Xenopus</taxon>
    </lineage>
</organism>
<gene>
    <name evidence="1" type="ORF">XELAEV_18038945mg</name>
</gene>
<sequence length="383" mass="44122">MDVSRNHYVEESLLRASANLGKGLIQQCLQQEVLPSDGTIDVLPGACQALAEAILRNVQMRIWEDGCVTQKEILSYACRELAKLIKVQCPRGYDEMERLQGRLALVLSEATLAEKLAKLINTRELVECVCSQHGAGLKTVLLSACQWLINDMQAIFAHNDSCIRFNKNDKFSKNGRKENGKEIKHHKQVEFLEEREVFNMLINNHENQFSYIIALINAEMKQRCCTTVLNLWRLLVKKDAFVHNELYDEKICYLITFGRRPVHSLKLLCLEKQNDNGFKDDVMIQEVGLPVWPKDKSVIKRWFPDPRDQAIEERSDHGNQCIQTWKIGSKTIAKRHPNSISSVVLEKENPSFKSQMVQQNNYIGCFQFSKHIHLRKKASEVRE</sequence>
<protein>
    <submittedName>
        <fullName evidence="1">Uncharacterized protein</fullName>
    </submittedName>
</protein>
<dbReference type="AlphaFoldDB" id="A0A974C6Y9"/>
<dbReference type="Proteomes" id="UP000694892">
    <property type="component" value="Chromosome 8L"/>
</dbReference>
<accession>A0A974C6Y9</accession>
<reference evidence="2" key="1">
    <citation type="journal article" date="2016" name="Nature">
        <title>Genome evolution in the allotetraploid frog Xenopus laevis.</title>
        <authorList>
            <person name="Session A.M."/>
            <person name="Uno Y."/>
            <person name="Kwon T."/>
            <person name="Chapman J.A."/>
            <person name="Toyoda A."/>
            <person name="Takahashi S."/>
            <person name="Fukui A."/>
            <person name="Hikosaka A."/>
            <person name="Suzuki A."/>
            <person name="Kondo M."/>
            <person name="van Heeringen S.J."/>
            <person name="Quigley I."/>
            <person name="Heinz S."/>
            <person name="Ogino H."/>
            <person name="Ochi H."/>
            <person name="Hellsten U."/>
            <person name="Lyons J.B."/>
            <person name="Simakov O."/>
            <person name="Putnam N."/>
            <person name="Stites J."/>
            <person name="Kuroki Y."/>
            <person name="Tanaka T."/>
            <person name="Michiue T."/>
            <person name="Watanabe M."/>
            <person name="Bogdanovic O."/>
            <person name="Lister R."/>
            <person name="Georgiou G."/>
            <person name="Paranjpe S.S."/>
            <person name="van Kruijsbergen I."/>
            <person name="Shu S."/>
            <person name="Carlson J."/>
            <person name="Kinoshita T."/>
            <person name="Ohta Y."/>
            <person name="Mawaribuchi S."/>
            <person name="Jenkins J."/>
            <person name="Grimwood J."/>
            <person name="Schmutz J."/>
            <person name="Mitros T."/>
            <person name="Mozaffari S.V."/>
            <person name="Suzuki Y."/>
            <person name="Haramoto Y."/>
            <person name="Yamamoto T.S."/>
            <person name="Takagi C."/>
            <person name="Heald R."/>
            <person name="Miller K."/>
            <person name="Haudenschild C."/>
            <person name="Kitzman J."/>
            <person name="Nakayama T."/>
            <person name="Izutsu Y."/>
            <person name="Robert J."/>
            <person name="Fortriede J."/>
            <person name="Burns K."/>
            <person name="Lotay V."/>
            <person name="Karimi K."/>
            <person name="Yasuoka Y."/>
            <person name="Dichmann D.S."/>
            <person name="Flajnik M.F."/>
            <person name="Houston D.W."/>
            <person name="Shendure J."/>
            <person name="DuPasquier L."/>
            <person name="Vize P.D."/>
            <person name="Zorn A.M."/>
            <person name="Ito M."/>
            <person name="Marcotte E.M."/>
            <person name="Wallingford J.B."/>
            <person name="Ito Y."/>
            <person name="Asashima M."/>
            <person name="Ueno N."/>
            <person name="Matsuda Y."/>
            <person name="Veenstra G.J."/>
            <person name="Fujiyama A."/>
            <person name="Harland R.M."/>
            <person name="Taira M."/>
            <person name="Rokhsar D.S."/>
        </authorList>
    </citation>
    <scope>NUCLEOTIDE SEQUENCE [LARGE SCALE GENOMIC DNA]</scope>
    <source>
        <strain evidence="2">J</strain>
    </source>
</reference>